<dbReference type="KEGG" id="mox:DAMO_2196"/>
<dbReference type="STRING" id="671143.DAMO_2196"/>
<dbReference type="Proteomes" id="UP000006898">
    <property type="component" value="Chromosome"/>
</dbReference>
<name>D5MHV5_METO1</name>
<protein>
    <submittedName>
        <fullName evidence="1">Uncharacterized protein</fullName>
    </submittedName>
</protein>
<sequence>MKTTMKPFALCIDNTDYQASLILGKVYHILPDPKAAKDDLVRIVDESGEDYLYHKGLFVFVDFPKVVKKKILALATAA</sequence>
<accession>D5MHV5</accession>
<gene>
    <name evidence="1" type="ORF">DAMO_2196</name>
</gene>
<evidence type="ECO:0000313" key="2">
    <source>
        <dbReference type="Proteomes" id="UP000006898"/>
    </source>
</evidence>
<dbReference type="AlphaFoldDB" id="D5MHV5"/>
<evidence type="ECO:0000313" key="1">
    <source>
        <dbReference type="EMBL" id="CBE69246.1"/>
    </source>
</evidence>
<organism evidence="1 2">
    <name type="scientific">Methylomirabilis oxygeniifera</name>
    <dbReference type="NCBI Taxonomy" id="671143"/>
    <lineage>
        <taxon>Bacteria</taxon>
        <taxon>Candidatus Methylomirabilota</taxon>
        <taxon>Candidatus Methylomirabilia</taxon>
        <taxon>Candidatus Methylomirabilales</taxon>
        <taxon>Candidatus Methylomirabilaceae</taxon>
        <taxon>Candidatus Methylomirabilis</taxon>
    </lineage>
</organism>
<proteinExistence type="predicted"/>
<reference evidence="1 2" key="1">
    <citation type="journal article" date="2010" name="Nature">
        <title>Nitrite-driven anaerobic methane oxidation by oxygenic bacteria.</title>
        <authorList>
            <person name="Ettwig K.F."/>
            <person name="Butler M.K."/>
            <person name="Le Paslier D."/>
            <person name="Pelletier E."/>
            <person name="Mangenot S."/>
            <person name="Kuypers M.M.M."/>
            <person name="Schreiber F."/>
            <person name="Dutilh B.E."/>
            <person name="Zedelius J."/>
            <person name="de Beer D."/>
            <person name="Gloerich J."/>
            <person name="Wessels H.J.C.T."/>
            <person name="van Allen T."/>
            <person name="Luesken F."/>
            <person name="Wu M."/>
            <person name="van de Pas-Schoonen K.T."/>
            <person name="Op den Camp H.J.M."/>
            <person name="Janssen-Megens E.M."/>
            <person name="Francoijs K-J."/>
            <person name="Stunnenberg H."/>
            <person name="Weissenbach J."/>
            <person name="Jetten M.S.M."/>
            <person name="Strous M."/>
        </authorList>
    </citation>
    <scope>NUCLEOTIDE SEQUENCE [LARGE SCALE GENOMIC DNA]</scope>
</reference>
<dbReference type="HOGENOM" id="CLU_180601_0_0_0"/>
<dbReference type="EMBL" id="FP565575">
    <property type="protein sequence ID" value="CBE69246.1"/>
    <property type="molecule type" value="Genomic_DNA"/>
</dbReference>
<dbReference type="eggNOG" id="ENOG503339X">
    <property type="taxonomic scope" value="Bacteria"/>
</dbReference>